<keyword evidence="1" id="KW-0812">Transmembrane</keyword>
<name>A0ABU0B870_9HYPH</name>
<evidence type="ECO:0000313" key="2">
    <source>
        <dbReference type="EMBL" id="MDQ0302026.1"/>
    </source>
</evidence>
<feature type="transmembrane region" description="Helical" evidence="1">
    <location>
        <begin position="56"/>
        <end position="79"/>
    </location>
</feature>
<keyword evidence="1" id="KW-1133">Transmembrane helix</keyword>
<evidence type="ECO:0008006" key="4">
    <source>
        <dbReference type="Google" id="ProtNLM"/>
    </source>
</evidence>
<reference evidence="2 3" key="1">
    <citation type="submission" date="2023-07" db="EMBL/GenBank/DDBJ databases">
        <title>Genomic Encyclopedia of Type Strains, Phase IV (KMG-IV): sequencing the most valuable type-strain genomes for metagenomic binning, comparative biology and taxonomic classification.</title>
        <authorList>
            <person name="Goeker M."/>
        </authorList>
    </citation>
    <scope>NUCLEOTIDE SEQUENCE [LARGE SCALE GENOMIC DNA]</scope>
    <source>
        <strain evidence="2 3">DSM 2457</strain>
    </source>
</reference>
<dbReference type="RefSeq" id="WP_307018765.1">
    <property type="nucleotide sequence ID" value="NZ_JAUSUI010000002.1"/>
</dbReference>
<keyword evidence="1" id="KW-0472">Membrane</keyword>
<dbReference type="Proteomes" id="UP001224682">
    <property type="component" value="Unassembled WGS sequence"/>
</dbReference>
<organism evidence="2 3">
    <name type="scientific">Ancylobacter polymorphus</name>
    <dbReference type="NCBI Taxonomy" id="223390"/>
    <lineage>
        <taxon>Bacteria</taxon>
        <taxon>Pseudomonadati</taxon>
        <taxon>Pseudomonadota</taxon>
        <taxon>Alphaproteobacteria</taxon>
        <taxon>Hyphomicrobiales</taxon>
        <taxon>Xanthobacteraceae</taxon>
        <taxon>Ancylobacter</taxon>
    </lineage>
</organism>
<gene>
    <name evidence="2" type="ORF">J2S75_001049</name>
</gene>
<feature type="transmembrane region" description="Helical" evidence="1">
    <location>
        <begin position="29"/>
        <end position="49"/>
    </location>
</feature>
<dbReference type="EMBL" id="JAUSUI010000002">
    <property type="protein sequence ID" value="MDQ0302026.1"/>
    <property type="molecule type" value="Genomic_DNA"/>
</dbReference>
<accession>A0ABU0B870</accession>
<feature type="transmembrane region" description="Helical" evidence="1">
    <location>
        <begin position="121"/>
        <end position="141"/>
    </location>
</feature>
<sequence length="144" mass="14512">MLRLLLALFGAEIRSAVRRAARTALLCAIGGLLVAMSAVFFLIASFIALADRYDALTAALIIGGGLLVLGLIFLLVALMRRQRRPVGFGGYGAYGAYAAPPPAPAVPPAAPLAGGPAVPPAGVKTVLGIAAGAALIGLILGRRV</sequence>
<dbReference type="InterPro" id="IPR009937">
    <property type="entry name" value="Phage_holin_3_6"/>
</dbReference>
<dbReference type="Pfam" id="PF07332">
    <property type="entry name" value="Phage_holin_3_6"/>
    <property type="match status" value="1"/>
</dbReference>
<proteinExistence type="predicted"/>
<comment type="caution">
    <text evidence="2">The sequence shown here is derived from an EMBL/GenBank/DDBJ whole genome shotgun (WGS) entry which is preliminary data.</text>
</comment>
<evidence type="ECO:0000256" key="1">
    <source>
        <dbReference type="SAM" id="Phobius"/>
    </source>
</evidence>
<keyword evidence="3" id="KW-1185">Reference proteome</keyword>
<protein>
    <recommendedName>
        <fullName evidence="4">Phage holin family protein</fullName>
    </recommendedName>
</protein>
<evidence type="ECO:0000313" key="3">
    <source>
        <dbReference type="Proteomes" id="UP001224682"/>
    </source>
</evidence>